<dbReference type="InterPro" id="IPR007197">
    <property type="entry name" value="rSAM"/>
</dbReference>
<name>A0AAD2TQ76_PARDI</name>
<reference evidence="7 8" key="1">
    <citation type="submission" date="2012-02" db="EMBL/GenBank/DDBJ databases">
        <title>The Genome Sequence of Parabacteroides distasonis CL09T03C24.</title>
        <authorList>
            <consortium name="The Broad Institute Genome Sequencing Platform"/>
            <person name="Earl A."/>
            <person name="Ward D."/>
            <person name="Feldgarden M."/>
            <person name="Gevers D."/>
            <person name="Zitomersky N.L."/>
            <person name="Coyne M.J."/>
            <person name="Comstock L.E."/>
            <person name="Young S.K."/>
            <person name="Zeng Q."/>
            <person name="Gargeya S."/>
            <person name="Fitzgerald M."/>
            <person name="Haas B."/>
            <person name="Abouelleil A."/>
            <person name="Alvarado L."/>
            <person name="Arachchi H.M."/>
            <person name="Berlin A."/>
            <person name="Chapman S.B."/>
            <person name="Gearin G."/>
            <person name="Goldberg J."/>
            <person name="Griggs A."/>
            <person name="Gujja S."/>
            <person name="Hansen M."/>
            <person name="Heiman D."/>
            <person name="Howarth C."/>
            <person name="Larimer J."/>
            <person name="Lui A."/>
            <person name="MacDonald P.J.P."/>
            <person name="McCowen C."/>
            <person name="Montmayeur A."/>
            <person name="Murphy C."/>
            <person name="Neiman D."/>
            <person name="Pearson M."/>
            <person name="Priest M."/>
            <person name="Roberts A."/>
            <person name="Saif S."/>
            <person name="Shea T."/>
            <person name="Sisk P."/>
            <person name="Stolte C."/>
            <person name="Sykes S."/>
            <person name="Wortman J."/>
            <person name="Nusbaum C."/>
            <person name="Birren B."/>
        </authorList>
    </citation>
    <scope>NUCLEOTIDE SEQUENCE [LARGE SCALE GENOMIC DNA]</scope>
    <source>
        <strain evidence="7 8">CL09T03C24</strain>
    </source>
</reference>
<evidence type="ECO:0000256" key="2">
    <source>
        <dbReference type="ARBA" id="ARBA00022691"/>
    </source>
</evidence>
<proteinExistence type="predicted"/>
<dbReference type="InterPro" id="IPR006638">
    <property type="entry name" value="Elp3/MiaA/NifB-like_rSAM"/>
</dbReference>
<dbReference type="InterPro" id="IPR058240">
    <property type="entry name" value="rSAM_sf"/>
</dbReference>
<dbReference type="PROSITE" id="PS51918">
    <property type="entry name" value="RADICAL_SAM"/>
    <property type="match status" value="1"/>
</dbReference>
<dbReference type="GO" id="GO:0046872">
    <property type="term" value="F:metal ion binding"/>
    <property type="evidence" value="ECO:0007669"/>
    <property type="project" value="UniProtKB-KW"/>
</dbReference>
<feature type="domain" description="Radical SAM core" evidence="6">
    <location>
        <begin position="6"/>
        <end position="225"/>
    </location>
</feature>
<dbReference type="RefSeq" id="WP_005865110.1">
    <property type="nucleotide sequence ID" value="NZ_JH976487.1"/>
</dbReference>
<dbReference type="SFLD" id="SFLDS00029">
    <property type="entry name" value="Radical_SAM"/>
    <property type="match status" value="1"/>
</dbReference>
<protein>
    <submittedName>
        <fullName evidence="7">Radical SAM additional 4Fe4S-binding domain-containing protein</fullName>
    </submittedName>
</protein>
<evidence type="ECO:0000256" key="1">
    <source>
        <dbReference type="ARBA" id="ARBA00001966"/>
    </source>
</evidence>
<dbReference type="PANTHER" id="PTHR11228">
    <property type="entry name" value="RADICAL SAM DOMAIN PROTEIN"/>
    <property type="match status" value="1"/>
</dbReference>
<dbReference type="NCBIfam" id="TIGR04085">
    <property type="entry name" value="rSAM_more_4Fe4S"/>
    <property type="match status" value="1"/>
</dbReference>
<comment type="cofactor">
    <cofactor evidence="1">
        <name>[4Fe-4S] cluster</name>
        <dbReference type="ChEBI" id="CHEBI:49883"/>
    </cofactor>
</comment>
<dbReference type="EMBL" id="AGZN01000018">
    <property type="protein sequence ID" value="EKN27792.1"/>
    <property type="molecule type" value="Genomic_DNA"/>
</dbReference>
<dbReference type="Pfam" id="PF04055">
    <property type="entry name" value="Radical_SAM"/>
    <property type="match status" value="1"/>
</dbReference>
<dbReference type="SUPFAM" id="SSF102114">
    <property type="entry name" value="Radical SAM enzymes"/>
    <property type="match status" value="1"/>
</dbReference>
<dbReference type="InterPro" id="IPR050377">
    <property type="entry name" value="Radical_SAM_PqqE_MftC-like"/>
</dbReference>
<evidence type="ECO:0000259" key="6">
    <source>
        <dbReference type="PROSITE" id="PS51918"/>
    </source>
</evidence>
<dbReference type="Proteomes" id="UP000006262">
    <property type="component" value="Unassembled WGS sequence"/>
</dbReference>
<keyword evidence="4" id="KW-0408">Iron</keyword>
<evidence type="ECO:0000256" key="4">
    <source>
        <dbReference type="ARBA" id="ARBA00023004"/>
    </source>
</evidence>
<dbReference type="InterPro" id="IPR023885">
    <property type="entry name" value="4Fe4S-binding_SPASM_dom"/>
</dbReference>
<sequence length="341" mass="38457">MGNQVIRLPRNAVLEVTYQCNHRCLFCSCPWYAPEGKYPKGEELDLQAWKEVVDRLYDKGVEVFSISGGEALLKDCLPQILEYIHIQSGKRNKYPGITLISNGRFMTNEYLRLFQRYHVNLAMSLPGYATFKDHTGVDNADGVLGWFREAKRLRLRTTVNITVTRINYDELFETIALGLLNGASSVLLNRFLPGGRGLLYRQKLELSREQLNGMLDTAEEVLSYRKCYGYVGTEFPRCLIKDINKYRYLGIGTQCAAAKGFFAIDPSGQIRTCNHSPRIVGHVLEGEMITDNAYWNLFAQSDYHPAYCANCSDIGVCDCGCREVSNILNGTPKGLDPCVAQ</sequence>
<organism evidence="7 8">
    <name type="scientific">Parabacteroides distasonis CL09T03C24</name>
    <dbReference type="NCBI Taxonomy" id="999417"/>
    <lineage>
        <taxon>Bacteria</taxon>
        <taxon>Pseudomonadati</taxon>
        <taxon>Bacteroidota</taxon>
        <taxon>Bacteroidia</taxon>
        <taxon>Bacteroidales</taxon>
        <taxon>Tannerellaceae</taxon>
        <taxon>Parabacteroides</taxon>
    </lineage>
</organism>
<dbReference type="InterPro" id="IPR013785">
    <property type="entry name" value="Aldolase_TIM"/>
</dbReference>
<keyword evidence="2" id="KW-0949">S-adenosyl-L-methionine</keyword>
<evidence type="ECO:0000313" key="7">
    <source>
        <dbReference type="EMBL" id="EKN27792.1"/>
    </source>
</evidence>
<keyword evidence="3" id="KW-0479">Metal-binding</keyword>
<evidence type="ECO:0000313" key="8">
    <source>
        <dbReference type="Proteomes" id="UP000006262"/>
    </source>
</evidence>
<dbReference type="PANTHER" id="PTHR11228:SF7">
    <property type="entry name" value="PQQA PEPTIDE CYCLASE"/>
    <property type="match status" value="1"/>
</dbReference>
<dbReference type="SMART" id="SM00729">
    <property type="entry name" value="Elp3"/>
    <property type="match status" value="1"/>
</dbReference>
<dbReference type="GO" id="GO:0003824">
    <property type="term" value="F:catalytic activity"/>
    <property type="evidence" value="ECO:0007669"/>
    <property type="project" value="InterPro"/>
</dbReference>
<accession>A0AAD2TQ76</accession>
<gene>
    <name evidence="7" type="ORF">HMPREF1059_01893</name>
</gene>
<evidence type="ECO:0000256" key="5">
    <source>
        <dbReference type="ARBA" id="ARBA00023014"/>
    </source>
</evidence>
<dbReference type="Gene3D" id="3.20.20.70">
    <property type="entry name" value="Aldolase class I"/>
    <property type="match status" value="1"/>
</dbReference>
<dbReference type="SFLD" id="SFLDG01067">
    <property type="entry name" value="SPASM/twitch_domain_containing"/>
    <property type="match status" value="1"/>
</dbReference>
<dbReference type="AlphaFoldDB" id="A0AAD2TQ76"/>
<comment type="caution">
    <text evidence="7">The sequence shown here is derived from an EMBL/GenBank/DDBJ whole genome shotgun (WGS) entry which is preliminary data.</text>
</comment>
<dbReference type="GO" id="GO:0051536">
    <property type="term" value="F:iron-sulfur cluster binding"/>
    <property type="evidence" value="ECO:0007669"/>
    <property type="project" value="UniProtKB-KW"/>
</dbReference>
<evidence type="ECO:0000256" key="3">
    <source>
        <dbReference type="ARBA" id="ARBA00022723"/>
    </source>
</evidence>
<keyword evidence="5" id="KW-0411">Iron-sulfur</keyword>
<dbReference type="CDD" id="cd01335">
    <property type="entry name" value="Radical_SAM"/>
    <property type="match status" value="1"/>
</dbReference>